<sequence>YLLSRNIIFSLLVGLCLEIYILDLLNGLEEKRKELIHSQLIEFISNMTVLLRAGKTVRSIFKESANWFKDPLSTHLLEVANELELNSTLDEALDRFSQKCRSREANLLVSSLKINNRIGGDLISILDNIADSMRHNLKLKSQIKTMSLQSRYSGNIISIFPIIVLVLLYIFMNKTVVDFFSTGPGVILLFIGGVLEIAGVIVMKKITSIGK</sequence>
<dbReference type="EMBL" id="BART01003362">
    <property type="protein sequence ID" value="GAG55742.1"/>
    <property type="molecule type" value="Genomic_DNA"/>
</dbReference>
<dbReference type="Gene3D" id="1.20.81.30">
    <property type="entry name" value="Type II secretion system (T2SS), domain F"/>
    <property type="match status" value="1"/>
</dbReference>
<dbReference type="PANTHER" id="PTHR35007">
    <property type="entry name" value="INTEGRAL MEMBRANE PROTEIN-RELATED"/>
    <property type="match status" value="1"/>
</dbReference>
<comment type="subcellular location">
    <subcellularLocation>
        <location evidence="1">Cell membrane</location>
        <topology evidence="1">Multi-pass membrane protein</topology>
    </subcellularLocation>
</comment>
<dbReference type="InterPro" id="IPR018076">
    <property type="entry name" value="T2SS_GspF_dom"/>
</dbReference>
<gene>
    <name evidence="8" type="ORF">S01H4_09355</name>
</gene>
<keyword evidence="2" id="KW-1003">Cell membrane</keyword>
<dbReference type="InterPro" id="IPR042094">
    <property type="entry name" value="T2SS_GspF_sf"/>
</dbReference>
<evidence type="ECO:0000256" key="1">
    <source>
        <dbReference type="ARBA" id="ARBA00004651"/>
    </source>
</evidence>
<feature type="transmembrane region" description="Helical" evidence="6">
    <location>
        <begin position="152"/>
        <end position="172"/>
    </location>
</feature>
<comment type="caution">
    <text evidence="8">The sequence shown here is derived from an EMBL/GenBank/DDBJ whole genome shotgun (WGS) entry which is preliminary data.</text>
</comment>
<feature type="transmembrane region" description="Helical" evidence="6">
    <location>
        <begin position="184"/>
        <end position="203"/>
    </location>
</feature>
<feature type="domain" description="Type II secretion system protein GspF" evidence="7">
    <location>
        <begin position="43"/>
        <end position="168"/>
    </location>
</feature>
<dbReference type="Pfam" id="PF00482">
    <property type="entry name" value="T2SSF"/>
    <property type="match status" value="1"/>
</dbReference>
<evidence type="ECO:0000256" key="3">
    <source>
        <dbReference type="ARBA" id="ARBA00022692"/>
    </source>
</evidence>
<name>X0ZBY3_9ZZZZ</name>
<feature type="non-terminal residue" evidence="8">
    <location>
        <position position="1"/>
    </location>
</feature>
<evidence type="ECO:0000259" key="7">
    <source>
        <dbReference type="Pfam" id="PF00482"/>
    </source>
</evidence>
<reference evidence="8" key="1">
    <citation type="journal article" date="2014" name="Front. Microbiol.">
        <title>High frequency of phylogenetically diverse reductive dehalogenase-homologous genes in deep subseafloor sedimentary metagenomes.</title>
        <authorList>
            <person name="Kawai M."/>
            <person name="Futagami T."/>
            <person name="Toyoda A."/>
            <person name="Takaki Y."/>
            <person name="Nishi S."/>
            <person name="Hori S."/>
            <person name="Arai W."/>
            <person name="Tsubouchi T."/>
            <person name="Morono Y."/>
            <person name="Uchiyama I."/>
            <person name="Ito T."/>
            <person name="Fujiyama A."/>
            <person name="Inagaki F."/>
            <person name="Takami H."/>
        </authorList>
    </citation>
    <scope>NUCLEOTIDE SEQUENCE</scope>
    <source>
        <strain evidence="8">Expedition CK06-06</strain>
    </source>
</reference>
<keyword evidence="4 6" id="KW-1133">Transmembrane helix</keyword>
<evidence type="ECO:0000256" key="2">
    <source>
        <dbReference type="ARBA" id="ARBA00022475"/>
    </source>
</evidence>
<evidence type="ECO:0000256" key="6">
    <source>
        <dbReference type="SAM" id="Phobius"/>
    </source>
</evidence>
<keyword evidence="3 6" id="KW-0812">Transmembrane</keyword>
<organism evidence="8">
    <name type="scientific">marine sediment metagenome</name>
    <dbReference type="NCBI Taxonomy" id="412755"/>
    <lineage>
        <taxon>unclassified sequences</taxon>
        <taxon>metagenomes</taxon>
        <taxon>ecological metagenomes</taxon>
    </lineage>
</organism>
<evidence type="ECO:0000256" key="4">
    <source>
        <dbReference type="ARBA" id="ARBA00022989"/>
    </source>
</evidence>
<dbReference type="AlphaFoldDB" id="X0ZBY3"/>
<evidence type="ECO:0000313" key="8">
    <source>
        <dbReference type="EMBL" id="GAG55742.1"/>
    </source>
</evidence>
<dbReference type="GO" id="GO:0005886">
    <property type="term" value="C:plasma membrane"/>
    <property type="evidence" value="ECO:0007669"/>
    <property type="project" value="UniProtKB-SubCell"/>
</dbReference>
<evidence type="ECO:0000256" key="5">
    <source>
        <dbReference type="ARBA" id="ARBA00023136"/>
    </source>
</evidence>
<accession>X0ZBY3</accession>
<proteinExistence type="predicted"/>
<protein>
    <recommendedName>
        <fullName evidence="7">Type II secretion system protein GspF domain-containing protein</fullName>
    </recommendedName>
</protein>
<dbReference type="PANTHER" id="PTHR35007:SF1">
    <property type="entry name" value="PILUS ASSEMBLY PROTEIN"/>
    <property type="match status" value="1"/>
</dbReference>
<feature type="transmembrane region" description="Helical" evidence="6">
    <location>
        <begin position="6"/>
        <end position="25"/>
    </location>
</feature>
<keyword evidence="5 6" id="KW-0472">Membrane</keyword>